<dbReference type="NCBIfam" id="TIGR02943">
    <property type="entry name" value="Sig70_famx1"/>
    <property type="match status" value="1"/>
</dbReference>
<dbReference type="InterPro" id="IPR014289">
    <property type="entry name" value="RNA_pol_sigma-24-rel"/>
</dbReference>
<sequence length="189" mass="21709">MSDALIELLGSFRGDLLRFARLQLRDEAAAEDAVQEALLSAIEGADRFSGRSQVKTWVFSILRNKIIDMIRRRAREPNAGGLNQEIPGDAFDALFDAQGHWQPAERPTDWGDPEQSLEDAQFWQVFDACLHRLPENTARVFMMRELLGFETHEICKELTMTSSSCWVVLHRARMALRICLDNRWFQGKK</sequence>
<dbReference type="OrthoDB" id="9782108at2"/>
<keyword evidence="3" id="KW-0731">Sigma factor</keyword>
<dbReference type="KEGG" id="doe:DENOEST_1634"/>
<dbReference type="PANTHER" id="PTHR43133">
    <property type="entry name" value="RNA POLYMERASE ECF-TYPE SIGMA FACTO"/>
    <property type="match status" value="1"/>
</dbReference>
<evidence type="ECO:0000259" key="7">
    <source>
        <dbReference type="Pfam" id="PF08281"/>
    </source>
</evidence>
<evidence type="ECO:0000256" key="3">
    <source>
        <dbReference type="ARBA" id="ARBA00023082"/>
    </source>
</evidence>
<comment type="similarity">
    <text evidence="1">Belongs to the sigma-70 factor family. ECF subfamily.</text>
</comment>
<proteinExistence type="inferred from homology"/>
<dbReference type="SUPFAM" id="SSF88946">
    <property type="entry name" value="Sigma2 domain of RNA polymerase sigma factors"/>
    <property type="match status" value="1"/>
</dbReference>
<evidence type="ECO:0000256" key="4">
    <source>
        <dbReference type="ARBA" id="ARBA00023125"/>
    </source>
</evidence>
<dbReference type="Pfam" id="PF08281">
    <property type="entry name" value="Sigma70_r4_2"/>
    <property type="match status" value="1"/>
</dbReference>
<name>A0A6S6Y0T0_9PROT</name>
<organism evidence="8 9">
    <name type="scientific">Denitratisoma oestradiolicum</name>
    <dbReference type="NCBI Taxonomy" id="311182"/>
    <lineage>
        <taxon>Bacteria</taxon>
        <taxon>Pseudomonadati</taxon>
        <taxon>Pseudomonadota</taxon>
        <taxon>Betaproteobacteria</taxon>
        <taxon>Nitrosomonadales</taxon>
        <taxon>Sterolibacteriaceae</taxon>
        <taxon>Denitratisoma</taxon>
    </lineage>
</organism>
<feature type="domain" description="RNA polymerase sigma-70 region 2" evidence="6">
    <location>
        <begin position="11"/>
        <end position="75"/>
    </location>
</feature>
<dbReference type="InterPro" id="IPR013249">
    <property type="entry name" value="RNA_pol_sigma70_r4_t2"/>
</dbReference>
<dbReference type="InterPro" id="IPR013325">
    <property type="entry name" value="RNA_pol_sigma_r2"/>
</dbReference>
<dbReference type="NCBIfam" id="TIGR02937">
    <property type="entry name" value="sigma70-ECF"/>
    <property type="match status" value="1"/>
</dbReference>
<dbReference type="InterPro" id="IPR014284">
    <property type="entry name" value="RNA_pol_sigma-70_dom"/>
</dbReference>
<gene>
    <name evidence="8" type="ORF">DENOEST_1634</name>
</gene>
<evidence type="ECO:0000259" key="6">
    <source>
        <dbReference type="Pfam" id="PF04542"/>
    </source>
</evidence>
<dbReference type="GO" id="GO:0003677">
    <property type="term" value="F:DNA binding"/>
    <property type="evidence" value="ECO:0007669"/>
    <property type="project" value="UniProtKB-KW"/>
</dbReference>
<keyword evidence="9" id="KW-1185">Reference proteome</keyword>
<dbReference type="InterPro" id="IPR036388">
    <property type="entry name" value="WH-like_DNA-bd_sf"/>
</dbReference>
<keyword evidence="5" id="KW-0804">Transcription</keyword>
<dbReference type="PANTHER" id="PTHR43133:SF8">
    <property type="entry name" value="RNA POLYMERASE SIGMA FACTOR HI_1459-RELATED"/>
    <property type="match status" value="1"/>
</dbReference>
<evidence type="ECO:0000256" key="1">
    <source>
        <dbReference type="ARBA" id="ARBA00010641"/>
    </source>
</evidence>
<evidence type="ECO:0000256" key="5">
    <source>
        <dbReference type="ARBA" id="ARBA00023163"/>
    </source>
</evidence>
<keyword evidence="2" id="KW-0805">Transcription regulation</keyword>
<dbReference type="SUPFAM" id="SSF88659">
    <property type="entry name" value="Sigma3 and sigma4 domains of RNA polymerase sigma factors"/>
    <property type="match status" value="1"/>
</dbReference>
<dbReference type="GO" id="GO:0006352">
    <property type="term" value="P:DNA-templated transcription initiation"/>
    <property type="evidence" value="ECO:0007669"/>
    <property type="project" value="InterPro"/>
</dbReference>
<reference evidence="8 9" key="1">
    <citation type="submission" date="2020-03" db="EMBL/GenBank/DDBJ databases">
        <authorList>
            <consortium name="Genoscope - CEA"/>
            <person name="William W."/>
        </authorList>
    </citation>
    <scope>NUCLEOTIDE SEQUENCE [LARGE SCALE GENOMIC DNA]</scope>
    <source>
        <strain evidence="9">DSM 16959</strain>
    </source>
</reference>
<keyword evidence="4" id="KW-0238">DNA-binding</keyword>
<evidence type="ECO:0000256" key="2">
    <source>
        <dbReference type="ARBA" id="ARBA00023015"/>
    </source>
</evidence>
<dbReference type="Proteomes" id="UP000515733">
    <property type="component" value="Chromosome"/>
</dbReference>
<accession>A0A6S6Y0T0</accession>
<dbReference type="Gene3D" id="1.10.10.10">
    <property type="entry name" value="Winged helix-like DNA-binding domain superfamily/Winged helix DNA-binding domain"/>
    <property type="match status" value="1"/>
</dbReference>
<dbReference type="Pfam" id="PF04542">
    <property type="entry name" value="Sigma70_r2"/>
    <property type="match status" value="1"/>
</dbReference>
<dbReference type="InterPro" id="IPR013324">
    <property type="entry name" value="RNA_pol_sigma_r3/r4-like"/>
</dbReference>
<dbReference type="RefSeq" id="WP_145768851.1">
    <property type="nucleotide sequence ID" value="NZ_LR778301.1"/>
</dbReference>
<dbReference type="GO" id="GO:0016987">
    <property type="term" value="F:sigma factor activity"/>
    <property type="evidence" value="ECO:0007669"/>
    <property type="project" value="UniProtKB-KW"/>
</dbReference>
<dbReference type="InterPro" id="IPR007627">
    <property type="entry name" value="RNA_pol_sigma70_r2"/>
</dbReference>
<dbReference type="AlphaFoldDB" id="A0A6S6Y0T0"/>
<dbReference type="EMBL" id="LR778301">
    <property type="protein sequence ID" value="CAB1368799.1"/>
    <property type="molecule type" value="Genomic_DNA"/>
</dbReference>
<dbReference type="Gene3D" id="1.10.1740.10">
    <property type="match status" value="1"/>
</dbReference>
<evidence type="ECO:0000313" key="9">
    <source>
        <dbReference type="Proteomes" id="UP000515733"/>
    </source>
</evidence>
<dbReference type="InterPro" id="IPR039425">
    <property type="entry name" value="RNA_pol_sigma-70-like"/>
</dbReference>
<feature type="domain" description="RNA polymerase sigma factor 70 region 4 type 2" evidence="7">
    <location>
        <begin position="126"/>
        <end position="176"/>
    </location>
</feature>
<protein>
    <submittedName>
        <fullName evidence="8">Putative RNA polymerase sigma factor HI_1459</fullName>
    </submittedName>
</protein>
<evidence type="ECO:0000313" key="8">
    <source>
        <dbReference type="EMBL" id="CAB1368799.1"/>
    </source>
</evidence>